<feature type="active site" description="Charge relay system" evidence="5 6">
    <location>
        <position position="462"/>
    </location>
</feature>
<keyword evidence="7" id="KW-0812">Transmembrane</keyword>
<feature type="signal peptide" evidence="8">
    <location>
        <begin position="1"/>
        <end position="21"/>
    </location>
</feature>
<dbReference type="InterPro" id="IPR023827">
    <property type="entry name" value="Peptidase_S8_Asp-AS"/>
</dbReference>
<dbReference type="GO" id="GO:0004252">
    <property type="term" value="F:serine-type endopeptidase activity"/>
    <property type="evidence" value="ECO:0007669"/>
    <property type="project" value="UniProtKB-UniRule"/>
</dbReference>
<evidence type="ECO:0000256" key="8">
    <source>
        <dbReference type="SAM" id="SignalP"/>
    </source>
</evidence>
<dbReference type="PROSITE" id="PS00137">
    <property type="entry name" value="SUBTILASE_HIS"/>
    <property type="match status" value="1"/>
</dbReference>
<dbReference type="PRINTS" id="PR00723">
    <property type="entry name" value="SUBTILISIN"/>
</dbReference>
<feature type="transmembrane region" description="Helical" evidence="7">
    <location>
        <begin position="630"/>
        <end position="649"/>
    </location>
</feature>
<dbReference type="InterPro" id="IPR015500">
    <property type="entry name" value="Peptidase_S8_subtilisin-rel"/>
</dbReference>
<feature type="domain" description="Peptidase S8/S53" evidence="9">
    <location>
        <begin position="171"/>
        <end position="499"/>
    </location>
</feature>
<dbReference type="PANTHER" id="PTHR43806">
    <property type="entry name" value="PEPTIDASE S8"/>
    <property type="match status" value="1"/>
</dbReference>
<evidence type="ECO:0000259" key="9">
    <source>
        <dbReference type="Pfam" id="PF00082"/>
    </source>
</evidence>
<dbReference type="Pfam" id="PF00082">
    <property type="entry name" value="Peptidase_S8"/>
    <property type="match status" value="1"/>
</dbReference>
<accession>A0A8B6X8M6</accession>
<organism evidence="10 11">
    <name type="scientific">Derxia gummosa DSM 723</name>
    <dbReference type="NCBI Taxonomy" id="1121388"/>
    <lineage>
        <taxon>Bacteria</taxon>
        <taxon>Pseudomonadati</taxon>
        <taxon>Pseudomonadota</taxon>
        <taxon>Betaproteobacteria</taxon>
        <taxon>Burkholderiales</taxon>
        <taxon>Alcaligenaceae</taxon>
        <taxon>Derxia</taxon>
    </lineage>
</organism>
<feature type="chain" id="PRO_5034289133" evidence="8">
    <location>
        <begin position="22"/>
        <end position="661"/>
    </location>
</feature>
<dbReference type="PANTHER" id="PTHR43806:SF11">
    <property type="entry name" value="CEREVISIN-RELATED"/>
    <property type="match status" value="1"/>
</dbReference>
<reference evidence="11" key="1">
    <citation type="submission" date="2025-08" db="UniProtKB">
        <authorList>
            <consortium name="RefSeq"/>
        </authorList>
    </citation>
    <scope>IDENTIFICATION</scope>
</reference>
<feature type="active site" description="Charge relay system" evidence="5 6">
    <location>
        <position position="265"/>
    </location>
</feature>
<dbReference type="InterPro" id="IPR036852">
    <property type="entry name" value="Peptidase_S8/S53_dom_sf"/>
</dbReference>
<evidence type="ECO:0000256" key="7">
    <source>
        <dbReference type="SAM" id="Phobius"/>
    </source>
</evidence>
<keyword evidence="4 6" id="KW-0720">Serine protease</keyword>
<dbReference type="Proteomes" id="UP000675920">
    <property type="component" value="Unplaced"/>
</dbReference>
<dbReference type="InterPro" id="IPR022398">
    <property type="entry name" value="Peptidase_S8_His-AS"/>
</dbReference>
<name>A0A8B6X8M6_9BURK</name>
<dbReference type="Pfam" id="PF22352">
    <property type="entry name" value="K319L-like_PKD"/>
    <property type="match status" value="1"/>
</dbReference>
<evidence type="ECO:0000256" key="3">
    <source>
        <dbReference type="ARBA" id="ARBA00022801"/>
    </source>
</evidence>
<feature type="active site" description="Charge relay system" evidence="5 6">
    <location>
        <position position="180"/>
    </location>
</feature>
<sequence>MKSRFLPVLALGAVAVLPSMAQTPSVGAEQLRFWARAQGYGDQPVTRFIVRYKDETATTQRAGIAATRLGKLRTVAGETLVYVRPSANLAHVLSLPKVMSETDARALARQIVSSDSNVLYAEPDERRYPQTVARAAALDAVPSTTQWNLLAPSGSQTGGMNAVGAWASTQGEGVTVAIVDTGFVDHADLSASMIGGAAASSGYDFISYDHDCTSAGTAYTGSFLSAGDGDGPDANPTDMGDYVTSAMSNAVGGLRGCSVQSSSWHGTHVGGTVAAVNNGTGTLGVAFKAKLLAARVLGRGGGWISDIADGIVWASGGTVSGVTTNANPAKVINLSLGYESTSGCSTTEQNAIDTARANGAVVVVAAGNLASSNTSIDVPASCAGTIAVVAHSYEGDLALYSKYGSGATISAPGGASDAGCRSYSGSACVSATLGDAALINSTSNSGTLDAVADSYRAEAGTSMAAAHVSGAAALLYSLMPTLTPDGVKSLLTASARGFPSGTFCATATDGRCGAGLLDAGAAVTRLQALIPTVSATSSGTAAGGRVTLNAGASTSADTSRSYTYRWEQTSGTAVSLSSSTGSSVSFTAPAEGSTVAFKVTATASDGIAASGAVSLTTTASTGGGSSSGGGGGATGLAGLVLLLLARAGLARNRLTGGRRQA</sequence>
<keyword evidence="7" id="KW-1133">Transmembrane helix</keyword>
<evidence type="ECO:0000256" key="6">
    <source>
        <dbReference type="PROSITE-ProRule" id="PRU01240"/>
    </source>
</evidence>
<comment type="similarity">
    <text evidence="1 6">Belongs to the peptidase S8 family.</text>
</comment>
<evidence type="ECO:0000256" key="4">
    <source>
        <dbReference type="ARBA" id="ARBA00022825"/>
    </source>
</evidence>
<evidence type="ECO:0000313" key="10">
    <source>
        <dbReference type="Proteomes" id="UP000675920"/>
    </source>
</evidence>
<dbReference type="InterPro" id="IPR013783">
    <property type="entry name" value="Ig-like_fold"/>
</dbReference>
<keyword evidence="8" id="KW-0732">Signal</keyword>
<dbReference type="PROSITE" id="PS51892">
    <property type="entry name" value="SUBTILASE"/>
    <property type="match status" value="1"/>
</dbReference>
<keyword evidence="2 6" id="KW-0645">Protease</keyword>
<dbReference type="RefSeq" id="WP_051377895.1">
    <property type="nucleotide sequence ID" value="NZ_AXWS01000007.1"/>
</dbReference>
<keyword evidence="7" id="KW-0472">Membrane</keyword>
<dbReference type="InterPro" id="IPR050131">
    <property type="entry name" value="Peptidase_S8_subtilisin-like"/>
</dbReference>
<dbReference type="Gene3D" id="2.60.40.10">
    <property type="entry name" value="Immunoglobulins"/>
    <property type="match status" value="1"/>
</dbReference>
<evidence type="ECO:0000256" key="5">
    <source>
        <dbReference type="PIRSR" id="PIRSR615500-1"/>
    </source>
</evidence>
<dbReference type="SUPFAM" id="SSF52743">
    <property type="entry name" value="Subtilisin-like"/>
    <property type="match status" value="1"/>
</dbReference>
<keyword evidence="3 6" id="KW-0378">Hydrolase</keyword>
<dbReference type="InterPro" id="IPR000209">
    <property type="entry name" value="Peptidase_S8/S53_dom"/>
</dbReference>
<keyword evidence="10" id="KW-1185">Reference proteome</keyword>
<evidence type="ECO:0000256" key="2">
    <source>
        <dbReference type="ARBA" id="ARBA00022670"/>
    </source>
</evidence>
<evidence type="ECO:0000256" key="1">
    <source>
        <dbReference type="ARBA" id="ARBA00011073"/>
    </source>
</evidence>
<dbReference type="AlphaFoldDB" id="A0A8B6X8M6"/>
<dbReference type="Gene3D" id="3.40.50.200">
    <property type="entry name" value="Peptidase S8/S53 domain"/>
    <property type="match status" value="1"/>
</dbReference>
<protein>
    <submittedName>
        <fullName evidence="11">S8 family serine peptidase</fullName>
    </submittedName>
</protein>
<evidence type="ECO:0000313" key="11">
    <source>
        <dbReference type="RefSeq" id="WP_051377895.1"/>
    </source>
</evidence>
<dbReference type="PROSITE" id="PS00136">
    <property type="entry name" value="SUBTILASE_ASP"/>
    <property type="match status" value="1"/>
</dbReference>
<proteinExistence type="inferred from homology"/>
<dbReference type="GO" id="GO:0006508">
    <property type="term" value="P:proteolysis"/>
    <property type="evidence" value="ECO:0007669"/>
    <property type="project" value="UniProtKB-KW"/>
</dbReference>